<sequence>MVTRAIPHKSGDLDSTGAPSSHRAINAPLQAGSLPSKSSKKNSRDKLGSQARYFGGGKLSHHSSCSVGGGRRRFGPTKRRDEGTPQGGLDLRANPSSAATRTTNQEPITKYMKKSPAVGPPTLAPPSTSHTAPQASPSQADRSSPSCLNTPPEIVPISSEKVGGEDPKDKGPAQDETGVQGQGETEVTSSERTGAGAGDVVVFPKNFGDPTDLTSTPKAYATKFFNKLTEAEKWELEQDLLNAMLNNAWGKPDVATSEIQDFKKDVGQFFDKLICKQKEQQALHYELHKNIALQRRVTLSQAENIRTLKDANAELNKQLAEAQDGRSSGAGDGSSSIIGGRSCDGPDHVLAHNPELDLDQVTSGVPPDANVNALLDAVNGYDTRIARRIRHEEFYDKFMLPADEPLEAELQEKRDAEARPVESGTQFTWTSSKDAPQEEPKDALRLRRKKNFAAATSPTTSNRRRRHLLVRADQARRLRQAAPAGTLDIAPRGASHGWSPQHGIHPSNTFRAAPPSFATRRRGLDPTVSRSG</sequence>
<accession>A0AAD8RKD9</accession>
<feature type="compositionally biased region" description="Polar residues" evidence="1">
    <location>
        <begin position="177"/>
        <end position="192"/>
    </location>
</feature>
<evidence type="ECO:0000256" key="1">
    <source>
        <dbReference type="SAM" id="MobiDB-lite"/>
    </source>
</evidence>
<dbReference type="AlphaFoldDB" id="A0AAD8RKD9"/>
<feature type="region of interest" description="Disordered" evidence="1">
    <location>
        <begin position="320"/>
        <end position="352"/>
    </location>
</feature>
<feature type="compositionally biased region" description="Polar residues" evidence="1">
    <location>
        <begin position="423"/>
        <end position="434"/>
    </location>
</feature>
<name>A0AAD8RKD9_LOLMU</name>
<feature type="compositionally biased region" description="Polar residues" evidence="1">
    <location>
        <begin position="125"/>
        <end position="149"/>
    </location>
</feature>
<feature type="compositionally biased region" description="Low complexity" evidence="1">
    <location>
        <begin position="325"/>
        <end position="341"/>
    </location>
</feature>
<proteinExistence type="predicted"/>
<organism evidence="2 3">
    <name type="scientific">Lolium multiflorum</name>
    <name type="common">Italian ryegrass</name>
    <name type="synonym">Lolium perenne subsp. multiflorum</name>
    <dbReference type="NCBI Taxonomy" id="4521"/>
    <lineage>
        <taxon>Eukaryota</taxon>
        <taxon>Viridiplantae</taxon>
        <taxon>Streptophyta</taxon>
        <taxon>Embryophyta</taxon>
        <taxon>Tracheophyta</taxon>
        <taxon>Spermatophyta</taxon>
        <taxon>Magnoliopsida</taxon>
        <taxon>Liliopsida</taxon>
        <taxon>Poales</taxon>
        <taxon>Poaceae</taxon>
        <taxon>BOP clade</taxon>
        <taxon>Pooideae</taxon>
        <taxon>Poodae</taxon>
        <taxon>Poeae</taxon>
        <taxon>Poeae Chloroplast Group 2 (Poeae type)</taxon>
        <taxon>Loliodinae</taxon>
        <taxon>Loliinae</taxon>
        <taxon>Lolium</taxon>
    </lineage>
</organism>
<protein>
    <submittedName>
        <fullName evidence="2">Uncharacterized protein</fullName>
    </submittedName>
</protein>
<feature type="region of interest" description="Disordered" evidence="1">
    <location>
        <begin position="413"/>
        <end position="465"/>
    </location>
</feature>
<dbReference type="Proteomes" id="UP001231189">
    <property type="component" value="Unassembled WGS sequence"/>
</dbReference>
<feature type="compositionally biased region" description="Basic and acidic residues" evidence="1">
    <location>
        <begin position="435"/>
        <end position="445"/>
    </location>
</feature>
<comment type="caution">
    <text evidence="2">The sequence shown here is derived from an EMBL/GenBank/DDBJ whole genome shotgun (WGS) entry which is preliminary data.</text>
</comment>
<feature type="region of interest" description="Disordered" evidence="1">
    <location>
        <begin position="1"/>
        <end position="195"/>
    </location>
</feature>
<feature type="region of interest" description="Disordered" evidence="1">
    <location>
        <begin position="481"/>
        <end position="532"/>
    </location>
</feature>
<reference evidence="2" key="1">
    <citation type="submission" date="2023-07" db="EMBL/GenBank/DDBJ databases">
        <title>A chromosome-level genome assembly of Lolium multiflorum.</title>
        <authorList>
            <person name="Chen Y."/>
            <person name="Copetti D."/>
            <person name="Kolliker R."/>
            <person name="Studer B."/>
        </authorList>
    </citation>
    <scope>NUCLEOTIDE SEQUENCE</scope>
    <source>
        <strain evidence="2">02402/16</strain>
        <tissue evidence="2">Leaf</tissue>
    </source>
</reference>
<feature type="compositionally biased region" description="Basic and acidic residues" evidence="1">
    <location>
        <begin position="162"/>
        <end position="173"/>
    </location>
</feature>
<gene>
    <name evidence="2" type="ORF">QYE76_001748</name>
</gene>
<evidence type="ECO:0000313" key="3">
    <source>
        <dbReference type="Proteomes" id="UP001231189"/>
    </source>
</evidence>
<keyword evidence="3" id="KW-1185">Reference proteome</keyword>
<dbReference type="EMBL" id="JAUUTY010000005">
    <property type="protein sequence ID" value="KAK1627433.1"/>
    <property type="molecule type" value="Genomic_DNA"/>
</dbReference>
<feature type="compositionally biased region" description="Polar residues" evidence="1">
    <location>
        <begin position="94"/>
        <end position="107"/>
    </location>
</feature>
<evidence type="ECO:0000313" key="2">
    <source>
        <dbReference type="EMBL" id="KAK1627433.1"/>
    </source>
</evidence>